<reference evidence="2" key="1">
    <citation type="journal article" date="2015" name="Nat. Genet.">
        <title>The genome and transcriptome of the zoonotic hookworm Ancylostoma ceylanicum identify infection-specific gene families.</title>
        <authorList>
            <person name="Schwarz E.M."/>
            <person name="Hu Y."/>
            <person name="Antoshechkin I."/>
            <person name="Miller M.M."/>
            <person name="Sternberg P.W."/>
            <person name="Aroian R.V."/>
        </authorList>
    </citation>
    <scope>NUCLEOTIDE SEQUENCE</scope>
    <source>
        <strain evidence="2">HY135</strain>
    </source>
</reference>
<name>A0A016S1X2_9BILA</name>
<evidence type="ECO:0000313" key="1">
    <source>
        <dbReference type="EMBL" id="EYB84608.1"/>
    </source>
</evidence>
<keyword evidence="2" id="KW-1185">Reference proteome</keyword>
<dbReference type="EMBL" id="JARK01001649">
    <property type="protein sequence ID" value="EYB84608.1"/>
    <property type="molecule type" value="Genomic_DNA"/>
</dbReference>
<evidence type="ECO:0000313" key="2">
    <source>
        <dbReference type="Proteomes" id="UP000024635"/>
    </source>
</evidence>
<gene>
    <name evidence="1" type="primary">Acey_s0313.g2184</name>
    <name evidence="1" type="ORF">Y032_0313g2184</name>
</gene>
<comment type="caution">
    <text evidence="1">The sequence shown here is derived from an EMBL/GenBank/DDBJ whole genome shotgun (WGS) entry which is preliminary data.</text>
</comment>
<accession>A0A016S1X2</accession>
<dbReference type="AlphaFoldDB" id="A0A016S1X2"/>
<dbReference type="Proteomes" id="UP000024635">
    <property type="component" value="Unassembled WGS sequence"/>
</dbReference>
<organism evidence="1 2">
    <name type="scientific">Ancylostoma ceylanicum</name>
    <dbReference type="NCBI Taxonomy" id="53326"/>
    <lineage>
        <taxon>Eukaryota</taxon>
        <taxon>Metazoa</taxon>
        <taxon>Ecdysozoa</taxon>
        <taxon>Nematoda</taxon>
        <taxon>Chromadorea</taxon>
        <taxon>Rhabditida</taxon>
        <taxon>Rhabditina</taxon>
        <taxon>Rhabditomorpha</taxon>
        <taxon>Strongyloidea</taxon>
        <taxon>Ancylostomatidae</taxon>
        <taxon>Ancylostomatinae</taxon>
        <taxon>Ancylostoma</taxon>
    </lineage>
</organism>
<protein>
    <submittedName>
        <fullName evidence="1">Uncharacterized protein</fullName>
    </submittedName>
</protein>
<proteinExistence type="predicted"/>
<sequence length="94" mass="10616">MFDCSRVVALLLAKFKGDATNATRQVRKMAEEFESVLLDAAYSYMTVEYEEDLEEDNDEKMDVDWDLDCDNIETSCSPSNAPFIEFGSKPISIG</sequence>